<feature type="transmembrane region" description="Helical" evidence="8">
    <location>
        <begin position="12"/>
        <end position="30"/>
    </location>
</feature>
<evidence type="ECO:0000313" key="9">
    <source>
        <dbReference type="EMBL" id="OAT07247.1"/>
    </source>
</evidence>
<keyword evidence="5 7" id="KW-0408">Iron</keyword>
<evidence type="ECO:0000256" key="3">
    <source>
        <dbReference type="ARBA" id="ARBA00022723"/>
    </source>
</evidence>
<dbReference type="STRING" id="559298.A0A179UJB8"/>
<dbReference type="InterPro" id="IPR047146">
    <property type="entry name" value="Cyt_P450_E_CYP52_fungi"/>
</dbReference>
<keyword evidence="8" id="KW-0472">Membrane</keyword>
<reference evidence="10" key="1">
    <citation type="journal article" date="2015" name="PLoS Genet.">
        <title>The dynamic genome and transcriptome of the human fungal pathogen Blastomyces and close relative Emmonsia.</title>
        <authorList>
            <person name="Munoz J.F."/>
            <person name="Gauthier G.M."/>
            <person name="Desjardins C.A."/>
            <person name="Gallo J.E."/>
            <person name="Holder J."/>
            <person name="Sullivan T.D."/>
            <person name="Marty A.J."/>
            <person name="Carmen J.C."/>
            <person name="Chen Z."/>
            <person name="Ding L."/>
            <person name="Gujja S."/>
            <person name="Magrini V."/>
            <person name="Misas E."/>
            <person name="Mitreva M."/>
            <person name="Priest M."/>
            <person name="Saif S."/>
            <person name="Whiston E.A."/>
            <person name="Young S."/>
            <person name="Zeng Q."/>
            <person name="Goldman W.E."/>
            <person name="Mardis E.R."/>
            <person name="Taylor J.W."/>
            <person name="McEwen J.G."/>
            <person name="Clay O.K."/>
            <person name="Klein B.S."/>
            <person name="Cuomo C.A."/>
        </authorList>
    </citation>
    <scope>NUCLEOTIDE SEQUENCE [LARGE SCALE GENOMIC DNA]</scope>
    <source>
        <strain evidence="10">SLH14081</strain>
    </source>
</reference>
<accession>A0A179UJB8</accession>
<dbReference type="PRINTS" id="PR01239">
    <property type="entry name" value="EP450IICYP52"/>
</dbReference>
<keyword evidence="6 7" id="KW-0503">Monooxygenase</keyword>
<proteinExistence type="inferred from homology"/>
<dbReference type="AlphaFoldDB" id="A0A179UJB8"/>
<dbReference type="Gene3D" id="1.10.630.10">
    <property type="entry name" value="Cytochrome P450"/>
    <property type="match status" value="1"/>
</dbReference>
<dbReference type="RefSeq" id="XP_002626168.1">
    <property type="nucleotide sequence ID" value="XM_002626122.2"/>
</dbReference>
<dbReference type="PANTHER" id="PTHR24287">
    <property type="entry name" value="P450, PUTATIVE (EUROFUNG)-RELATED"/>
    <property type="match status" value="1"/>
</dbReference>
<dbReference type="VEuPathDB" id="FungiDB:BDBG_03332"/>
<dbReference type="InterPro" id="IPR001128">
    <property type="entry name" value="Cyt_P450"/>
</dbReference>
<evidence type="ECO:0000256" key="6">
    <source>
        <dbReference type="ARBA" id="ARBA00023033"/>
    </source>
</evidence>
<organism evidence="9 10">
    <name type="scientific">Blastomyces gilchristii (strain SLH14081)</name>
    <name type="common">Blastomyces dermatitidis</name>
    <dbReference type="NCBI Taxonomy" id="559298"/>
    <lineage>
        <taxon>Eukaryota</taxon>
        <taxon>Fungi</taxon>
        <taxon>Dikarya</taxon>
        <taxon>Ascomycota</taxon>
        <taxon>Pezizomycotina</taxon>
        <taxon>Eurotiomycetes</taxon>
        <taxon>Eurotiomycetidae</taxon>
        <taxon>Onygenales</taxon>
        <taxon>Ajellomycetaceae</taxon>
        <taxon>Blastomyces</taxon>
    </lineage>
</organism>
<keyword evidence="3 7" id="KW-0479">Metal-binding</keyword>
<dbReference type="InterPro" id="IPR017972">
    <property type="entry name" value="Cyt_P450_CS"/>
</dbReference>
<keyword evidence="10" id="KW-1185">Reference proteome</keyword>
<dbReference type="GO" id="GO:0005506">
    <property type="term" value="F:iron ion binding"/>
    <property type="evidence" value="ECO:0007669"/>
    <property type="project" value="InterPro"/>
</dbReference>
<evidence type="ECO:0000256" key="7">
    <source>
        <dbReference type="RuleBase" id="RU000461"/>
    </source>
</evidence>
<protein>
    <submittedName>
        <fullName evidence="9">Cytochrome P450 alkane hydroxylase</fullName>
    </submittedName>
</protein>
<dbReference type="GeneID" id="8505572"/>
<keyword evidence="8" id="KW-0812">Transmembrane</keyword>
<dbReference type="CDD" id="cd11063">
    <property type="entry name" value="CYP52"/>
    <property type="match status" value="1"/>
</dbReference>
<comment type="similarity">
    <text evidence="2 7">Belongs to the cytochrome P450 family.</text>
</comment>
<dbReference type="PRINTS" id="PR00385">
    <property type="entry name" value="P450"/>
</dbReference>
<dbReference type="PANTHER" id="PTHR24287:SF5">
    <property type="entry name" value="P450, PUTATIVE (EUROFUNG)-RELATED"/>
    <property type="match status" value="1"/>
</dbReference>
<evidence type="ECO:0000256" key="4">
    <source>
        <dbReference type="ARBA" id="ARBA00023002"/>
    </source>
</evidence>
<dbReference type="SUPFAM" id="SSF48264">
    <property type="entry name" value="Cytochrome P450"/>
    <property type="match status" value="1"/>
</dbReference>
<keyword evidence="4 7" id="KW-0560">Oxidoreductase</keyword>
<dbReference type="InterPro" id="IPR036396">
    <property type="entry name" value="Cyt_P450_sf"/>
</dbReference>
<dbReference type="OrthoDB" id="1470350at2759"/>
<evidence type="ECO:0000256" key="1">
    <source>
        <dbReference type="ARBA" id="ARBA00001971"/>
    </source>
</evidence>
<dbReference type="EMBL" id="GG657452">
    <property type="protein sequence ID" value="OAT07247.1"/>
    <property type="molecule type" value="Genomic_DNA"/>
</dbReference>
<evidence type="ECO:0000313" key="10">
    <source>
        <dbReference type="Proteomes" id="UP000002038"/>
    </source>
</evidence>
<dbReference type="GO" id="GO:0020037">
    <property type="term" value="F:heme binding"/>
    <property type="evidence" value="ECO:0007669"/>
    <property type="project" value="InterPro"/>
</dbReference>
<evidence type="ECO:0000256" key="2">
    <source>
        <dbReference type="ARBA" id="ARBA00010617"/>
    </source>
</evidence>
<sequence length="548" mass="62009">MIVAELIQNLTPARAVVGIFGFSFIVYWIRRIQIERKIRRLGSHAPVVPTYLPVGLDFICKSFKAAGKREELKFWRDQLAALPLPNGDPSSTLEINGNSTFRAIYTVDPENIKAVLTGQFADYGKGQRFHEEWREFLGDSIFATDGELWSRSRHLIRPMFARDRIVDTENFEKHIQKLIPYLEGNNNKPGKGKVVDVAALFFRFTLDAATDYLLGQSVDSLDDPKTVFAESFQYVLHRQSTLFRAGPISPLLSRKEFRINLKKMDDFMQPFIDEVLTLSTEELDKKLSKKDTFLHALARFTKDPKVIRDQLVAILLAGRDTTAATLSFCLFELSRNPTVVGRLRTDVIDRLGTSRKPSYSDLKEMKYLTAVLNETMRLYPVVPFNVRHALTDTSLPRGGGPDGRSPIGIPNNTRILYSTMNMQRRRDLYDAPPPPPALGMGVATTGSDEKRSIPYFDPLLWIPERWTSGWQPKPWHFIPFNGGPRICLGQQFAMLEMGYTVARILQNFSEIQAVGAAPVGQDPPFKFDVTLSPGEELNMVFVKGDKGE</sequence>
<evidence type="ECO:0000256" key="5">
    <source>
        <dbReference type="ARBA" id="ARBA00023004"/>
    </source>
</evidence>
<dbReference type="Pfam" id="PF00067">
    <property type="entry name" value="p450"/>
    <property type="match status" value="2"/>
</dbReference>
<dbReference type="KEGG" id="bgh:BDBG_03332"/>
<dbReference type="GO" id="GO:0016712">
    <property type="term" value="F:oxidoreductase activity, acting on paired donors, with incorporation or reduction of molecular oxygen, reduced flavin or flavoprotein as one donor, and incorporation of one atom of oxygen"/>
    <property type="evidence" value="ECO:0007669"/>
    <property type="project" value="InterPro"/>
</dbReference>
<keyword evidence="8" id="KW-1133">Transmembrane helix</keyword>
<dbReference type="PROSITE" id="PS00086">
    <property type="entry name" value="CYTOCHROME_P450"/>
    <property type="match status" value="1"/>
</dbReference>
<dbReference type="InterPro" id="IPR002974">
    <property type="entry name" value="Cyt_P450_E_CYP52_ascomycetes"/>
</dbReference>
<keyword evidence="7" id="KW-0349">Heme</keyword>
<comment type="cofactor">
    <cofactor evidence="1">
        <name>heme</name>
        <dbReference type="ChEBI" id="CHEBI:30413"/>
    </cofactor>
</comment>
<name>A0A179UJB8_BLAGS</name>
<evidence type="ECO:0000256" key="8">
    <source>
        <dbReference type="SAM" id="Phobius"/>
    </source>
</evidence>
<gene>
    <name evidence="9" type="ORF">BDBG_03332</name>
</gene>
<dbReference type="Proteomes" id="UP000002038">
    <property type="component" value="Unassembled WGS sequence"/>
</dbReference>